<dbReference type="CDD" id="cd20237">
    <property type="entry name" value="PFM_LIN24-like"/>
    <property type="match status" value="1"/>
</dbReference>
<dbReference type="Proteomes" id="UP000694888">
    <property type="component" value="Unplaced"/>
</dbReference>
<feature type="compositionally biased region" description="Acidic residues" evidence="1">
    <location>
        <begin position="354"/>
        <end position="385"/>
    </location>
</feature>
<dbReference type="SUPFAM" id="SSF56973">
    <property type="entry name" value="Aerolisin/ETX pore-forming domain"/>
    <property type="match status" value="1"/>
</dbReference>
<dbReference type="GeneID" id="101846908"/>
<dbReference type="PANTHER" id="PTHR39369">
    <property type="entry name" value="LIN-24 (TWENTY-FOUR) LIKE"/>
    <property type="match status" value="1"/>
</dbReference>
<name>A0ABM0K0W6_APLCA</name>
<reference evidence="3" key="1">
    <citation type="submission" date="2025-08" db="UniProtKB">
        <authorList>
            <consortium name="RefSeq"/>
        </authorList>
    </citation>
    <scope>IDENTIFICATION</scope>
</reference>
<evidence type="ECO:0000313" key="2">
    <source>
        <dbReference type="Proteomes" id="UP000694888"/>
    </source>
</evidence>
<organism evidence="2 3">
    <name type="scientific">Aplysia californica</name>
    <name type="common">California sea hare</name>
    <dbReference type="NCBI Taxonomy" id="6500"/>
    <lineage>
        <taxon>Eukaryota</taxon>
        <taxon>Metazoa</taxon>
        <taxon>Spiralia</taxon>
        <taxon>Lophotrochozoa</taxon>
        <taxon>Mollusca</taxon>
        <taxon>Gastropoda</taxon>
        <taxon>Heterobranchia</taxon>
        <taxon>Euthyneura</taxon>
        <taxon>Tectipleura</taxon>
        <taxon>Aplysiida</taxon>
        <taxon>Aplysioidea</taxon>
        <taxon>Aplysiidae</taxon>
        <taxon>Aplysia</taxon>
    </lineage>
</organism>
<accession>A0ABM0K0W6</accession>
<dbReference type="InterPro" id="IPR004991">
    <property type="entry name" value="Aerolysin-like"/>
</dbReference>
<sequence length="442" mass="49415">MFACCCSPMGRKERDGQTILDIEQILQDYVWNDFLSVLGRVQRKCVRRKNYVIEVPMNFFHLEEEQKPVVLPRVHISDLDNQDIRHRHVMNEIHRRTGNGTTSGMAQSEEEEKKKKKKKKNVPRDKNNSEIFTDYVNDTPTEQTYKFRLEKTRKSSLTATVQRGFTVGTKTNFTVGLPKLTGGSKVGTEFDLRFTVTKTNSDLCEETVTFETTSDIKVKEGNKYVAKVVLEETEVSYNFWAWTRLSLPNGSAPTVVRRKSDNKECHNFQIKNLKEAFEDYKELVTFKSLPANVPLVSKDKKKMSPEEKNAVTYAVVIESRGIIDGTRLSDQHISLKAHNLVQHSKSTQVTNGVVDEDHEEENGAVDEEEEECEESEGEEEEEEEEGGGKEMVEVAIKAGGLSSSSSTHGVAGAGTPGGISATCGGLTSPLLPVPTSKTSTPV</sequence>
<proteinExistence type="predicted"/>
<protein>
    <submittedName>
        <fullName evidence="3">Uncharacterized protein LOC101846908</fullName>
    </submittedName>
</protein>
<evidence type="ECO:0000256" key="1">
    <source>
        <dbReference type="SAM" id="MobiDB-lite"/>
    </source>
</evidence>
<dbReference type="Pfam" id="PF03318">
    <property type="entry name" value="ETX_MTX2"/>
    <property type="match status" value="1"/>
</dbReference>
<keyword evidence="2" id="KW-1185">Reference proteome</keyword>
<dbReference type="PANTHER" id="PTHR39369:SF6">
    <property type="entry name" value="LIN-24 (TWENTY-FOUR) LIKE"/>
    <property type="match status" value="1"/>
</dbReference>
<feature type="region of interest" description="Disordered" evidence="1">
    <location>
        <begin position="349"/>
        <end position="442"/>
    </location>
</feature>
<evidence type="ECO:0000313" key="3">
    <source>
        <dbReference type="RefSeq" id="XP_005106143.1"/>
    </source>
</evidence>
<gene>
    <name evidence="3" type="primary">LOC101846908</name>
</gene>
<feature type="region of interest" description="Disordered" evidence="1">
    <location>
        <begin position="91"/>
        <end position="132"/>
    </location>
</feature>
<dbReference type="Gene3D" id="2.170.15.10">
    <property type="entry name" value="Proaerolysin, chain A, domain 3"/>
    <property type="match status" value="1"/>
</dbReference>
<dbReference type="RefSeq" id="XP_005106143.1">
    <property type="nucleotide sequence ID" value="XM_005106086.3"/>
</dbReference>